<evidence type="ECO:0000313" key="1">
    <source>
        <dbReference type="EMBL" id="CDW22771.1"/>
    </source>
</evidence>
<reference evidence="1" key="1">
    <citation type="submission" date="2014-05" db="EMBL/GenBank/DDBJ databases">
        <authorList>
            <person name="Chronopoulou M."/>
        </authorList>
    </citation>
    <scope>NUCLEOTIDE SEQUENCE</scope>
    <source>
        <tissue evidence="1">Whole organism</tissue>
    </source>
</reference>
<name>A0A0K2TBB6_LEPSM</name>
<protein>
    <submittedName>
        <fullName evidence="1">Uncharacterized protein</fullName>
    </submittedName>
</protein>
<dbReference type="EMBL" id="HACA01005410">
    <property type="protein sequence ID" value="CDW22771.1"/>
    <property type="molecule type" value="Transcribed_RNA"/>
</dbReference>
<sequence>MYALELTKAKQIVLVSEVAFSCHLGIPKRM</sequence>
<proteinExistence type="predicted"/>
<dbReference type="AlphaFoldDB" id="A0A0K2TBB6"/>
<organism evidence="1">
    <name type="scientific">Lepeophtheirus salmonis</name>
    <name type="common">Salmon louse</name>
    <name type="synonym">Caligus salmonis</name>
    <dbReference type="NCBI Taxonomy" id="72036"/>
    <lineage>
        <taxon>Eukaryota</taxon>
        <taxon>Metazoa</taxon>
        <taxon>Ecdysozoa</taxon>
        <taxon>Arthropoda</taxon>
        <taxon>Crustacea</taxon>
        <taxon>Multicrustacea</taxon>
        <taxon>Hexanauplia</taxon>
        <taxon>Copepoda</taxon>
        <taxon>Siphonostomatoida</taxon>
        <taxon>Caligidae</taxon>
        <taxon>Lepeophtheirus</taxon>
    </lineage>
</organism>
<accession>A0A0K2TBB6</accession>